<dbReference type="SUPFAM" id="SSF53187">
    <property type="entry name" value="Zn-dependent exopeptidases"/>
    <property type="match status" value="2"/>
</dbReference>
<keyword evidence="7" id="KW-0964">Secreted</keyword>
<reference evidence="24" key="2">
    <citation type="submission" date="2015-06" db="UniProtKB">
        <authorList>
            <consortium name="EnsemblMetazoa"/>
        </authorList>
    </citation>
    <scope>IDENTIFICATION</scope>
</reference>
<dbReference type="GO" id="GO:0005764">
    <property type="term" value="C:lysosome"/>
    <property type="evidence" value="ECO:0007669"/>
    <property type="project" value="UniProtKB-SubCell"/>
</dbReference>
<keyword evidence="19" id="KW-0458">Lysosome</keyword>
<feature type="chain" id="PRO_5004577563" description="Carboxypeptidase Q" evidence="22">
    <location>
        <begin position="19"/>
        <end position="707"/>
    </location>
</feature>
<dbReference type="InterPro" id="IPR039866">
    <property type="entry name" value="CPQ"/>
</dbReference>
<evidence type="ECO:0000256" key="18">
    <source>
        <dbReference type="ARBA" id="ARBA00023180"/>
    </source>
</evidence>
<evidence type="ECO:0000256" key="14">
    <source>
        <dbReference type="ARBA" id="ARBA00022833"/>
    </source>
</evidence>
<feature type="signal peptide" evidence="22">
    <location>
        <begin position="1"/>
        <end position="18"/>
    </location>
</feature>
<dbReference type="Pfam" id="PF04389">
    <property type="entry name" value="Peptidase_M28"/>
    <property type="match status" value="2"/>
</dbReference>
<keyword evidence="8" id="KW-0121">Carboxypeptidase</keyword>
<keyword evidence="9" id="KW-0645">Protease</keyword>
<dbReference type="STRING" id="36166.T1GP06"/>
<keyword evidence="18" id="KW-0325">Glycoprotein</keyword>
<evidence type="ECO:0000256" key="11">
    <source>
        <dbReference type="ARBA" id="ARBA00022729"/>
    </source>
</evidence>
<name>T1GP06_MEGSC</name>
<accession>T1GP06</accession>
<dbReference type="Gene3D" id="3.40.630.10">
    <property type="entry name" value="Zn peptidases"/>
    <property type="match status" value="2"/>
</dbReference>
<feature type="domain" description="Peptidase M28" evidence="23">
    <location>
        <begin position="242"/>
        <end position="433"/>
    </location>
</feature>
<reference evidence="25" key="1">
    <citation type="submission" date="2013-02" db="EMBL/GenBank/DDBJ databases">
        <authorList>
            <person name="Hughes D."/>
        </authorList>
    </citation>
    <scope>NUCLEOTIDE SEQUENCE</scope>
    <source>
        <strain>Durham</strain>
        <strain evidence="25">NC isolate 2 -- Noor lab</strain>
    </source>
</reference>
<evidence type="ECO:0000256" key="1">
    <source>
        <dbReference type="ARBA" id="ARBA00004240"/>
    </source>
</evidence>
<evidence type="ECO:0000256" key="21">
    <source>
        <dbReference type="ARBA" id="ARBA00033328"/>
    </source>
</evidence>
<keyword evidence="25" id="KW-1185">Reference proteome</keyword>
<evidence type="ECO:0000256" key="8">
    <source>
        <dbReference type="ARBA" id="ARBA00022645"/>
    </source>
</evidence>
<evidence type="ECO:0000313" key="24">
    <source>
        <dbReference type="EnsemblMetazoa" id="MESCA005320-PA"/>
    </source>
</evidence>
<dbReference type="PANTHER" id="PTHR12053:SF3">
    <property type="entry name" value="CARBOXYPEPTIDASE Q"/>
    <property type="match status" value="1"/>
</dbReference>
<dbReference type="AlphaFoldDB" id="T1GP06"/>
<protein>
    <recommendedName>
        <fullName evidence="6">Carboxypeptidase Q</fullName>
    </recommendedName>
    <alternativeName>
        <fullName evidence="21">Plasma glutamate carboxypeptidase</fullName>
    </alternativeName>
</protein>
<evidence type="ECO:0000256" key="16">
    <source>
        <dbReference type="ARBA" id="ARBA00023049"/>
    </source>
</evidence>
<dbReference type="Proteomes" id="UP000015102">
    <property type="component" value="Unassembled WGS sequence"/>
</dbReference>
<sequence length="707" mass="78075">MDGLRWICLAAILSSISALPTKDTCNISENLRKEIQGYQPIVNQIVDSILNGQFKGDTHRSLADFTTKFGARLAGEKVLENSIDYLLKEFQTLGLHNSYTEDATVPHWQRGQEKATLISPRTKDLPLLGLGTTVGTPKGGITADVVVVETFDELRSLPDDEVKGKIVVYAEQWQGSYGSTVSYRSGAGEAAKKGAVASLIRSITPFSIASPHTGSQSYQRGVKKIPTACISVEDAEMLHRINTIVELPGKVYKNTSVVVVSGHLDSWDVGFGAMDDAGGCWVSWKAVEYLTKLGLVPKRTVRAILWTAEEEGYYGAENYMRNHKAQEKDEFNLFMESDTGTFDPIGLDFSGTPEAQCIFKEVLSLMAPINATEFKTPVGGGPDISVWTGRGFPGASLMNKNDKYFWFHHTQGDSMLVEDPDSLDRCTALFAATAYVIADLSIDLPKNQSHKTINSNLYDNNTKSIVATLSVKIRFYKLRILGEIQSVLKLSLNMIGRLTVLTLLIGVSLGFPTKDSTCELSKELKEEIQGYKPVVNKIIDSIVNGEFKGDTHKRPKRTIRAALWTAEEEGIWGAKHYMNTHLDKEKEEFNLFMESDAGTFDPIGLDFSGTPEAQCIFKEVMTLMEPLKANKFVAPMDGGPDIKQWVNRGFPGASLLNANDRYFWFHHTQGDSMLVEDPVSLDRGTALFAATAYVIADLSIDLPKDVK</sequence>
<dbReference type="GO" id="GO:0004180">
    <property type="term" value="F:carboxypeptidase activity"/>
    <property type="evidence" value="ECO:0007669"/>
    <property type="project" value="UniProtKB-KW"/>
</dbReference>
<evidence type="ECO:0000256" key="15">
    <source>
        <dbReference type="ARBA" id="ARBA00023034"/>
    </source>
</evidence>
<evidence type="ECO:0000256" key="2">
    <source>
        <dbReference type="ARBA" id="ARBA00004371"/>
    </source>
</evidence>
<dbReference type="GO" id="GO:0006508">
    <property type="term" value="P:proteolysis"/>
    <property type="evidence" value="ECO:0007669"/>
    <property type="project" value="UniProtKB-KW"/>
</dbReference>
<organism evidence="24 25">
    <name type="scientific">Megaselia scalaris</name>
    <name type="common">Humpbacked fly</name>
    <name type="synonym">Phora scalaris</name>
    <dbReference type="NCBI Taxonomy" id="36166"/>
    <lineage>
        <taxon>Eukaryota</taxon>
        <taxon>Metazoa</taxon>
        <taxon>Ecdysozoa</taxon>
        <taxon>Arthropoda</taxon>
        <taxon>Hexapoda</taxon>
        <taxon>Insecta</taxon>
        <taxon>Pterygota</taxon>
        <taxon>Neoptera</taxon>
        <taxon>Endopterygota</taxon>
        <taxon>Diptera</taxon>
        <taxon>Brachycera</taxon>
        <taxon>Muscomorpha</taxon>
        <taxon>Platypezoidea</taxon>
        <taxon>Phoridae</taxon>
        <taxon>Megaseliini</taxon>
        <taxon>Megaselia</taxon>
    </lineage>
</organism>
<dbReference type="GO" id="GO:0005783">
    <property type="term" value="C:endoplasmic reticulum"/>
    <property type="evidence" value="ECO:0007669"/>
    <property type="project" value="UniProtKB-SubCell"/>
</dbReference>
<dbReference type="PANTHER" id="PTHR12053">
    <property type="entry name" value="PROTEASE FAMILY M28 PLASMA GLUTAMATE CARBOXYPEPTIDASE-RELATED"/>
    <property type="match status" value="1"/>
</dbReference>
<keyword evidence="14" id="KW-0862">Zinc</keyword>
<dbReference type="GO" id="GO:0005615">
    <property type="term" value="C:extracellular space"/>
    <property type="evidence" value="ECO:0007669"/>
    <property type="project" value="TreeGrafter"/>
</dbReference>
<dbReference type="GO" id="GO:0070573">
    <property type="term" value="F:metallodipeptidase activity"/>
    <property type="evidence" value="ECO:0007669"/>
    <property type="project" value="InterPro"/>
</dbReference>
<keyword evidence="11 22" id="KW-0732">Signal</keyword>
<evidence type="ECO:0000256" key="12">
    <source>
        <dbReference type="ARBA" id="ARBA00022801"/>
    </source>
</evidence>
<keyword evidence="15" id="KW-0333">Golgi apparatus</keyword>
<dbReference type="GO" id="GO:0046872">
    <property type="term" value="F:metal ion binding"/>
    <property type="evidence" value="ECO:0007669"/>
    <property type="project" value="UniProtKB-KW"/>
</dbReference>
<feature type="domain" description="Peptidase M28" evidence="23">
    <location>
        <begin position="552"/>
        <end position="690"/>
    </location>
</feature>
<evidence type="ECO:0000256" key="20">
    <source>
        <dbReference type="ARBA" id="ARBA00025833"/>
    </source>
</evidence>
<keyword evidence="12" id="KW-0378">Hydrolase</keyword>
<evidence type="ECO:0000256" key="17">
    <source>
        <dbReference type="ARBA" id="ARBA00023145"/>
    </source>
</evidence>
<dbReference type="HOGENOM" id="CLU_390451_0_0_1"/>
<evidence type="ECO:0000259" key="23">
    <source>
        <dbReference type="Pfam" id="PF04389"/>
    </source>
</evidence>
<proteinExistence type="inferred from homology"/>
<dbReference type="EMBL" id="CAQQ02113888">
    <property type="status" value="NOT_ANNOTATED_CDS"/>
    <property type="molecule type" value="Genomic_DNA"/>
</dbReference>
<keyword evidence="17" id="KW-0865">Zymogen</keyword>
<comment type="subcellular location">
    <subcellularLocation>
        <location evidence="1">Endoplasmic reticulum</location>
    </subcellularLocation>
    <subcellularLocation>
        <location evidence="3">Golgi apparatus</location>
    </subcellularLocation>
    <subcellularLocation>
        <location evidence="2">Lysosome</location>
    </subcellularLocation>
    <subcellularLocation>
        <location evidence="4">Secreted</location>
    </subcellularLocation>
</comment>
<dbReference type="Gene3D" id="3.50.30.30">
    <property type="match status" value="1"/>
</dbReference>
<evidence type="ECO:0000256" key="3">
    <source>
        <dbReference type="ARBA" id="ARBA00004555"/>
    </source>
</evidence>
<evidence type="ECO:0000256" key="19">
    <source>
        <dbReference type="ARBA" id="ARBA00023228"/>
    </source>
</evidence>
<evidence type="ECO:0000256" key="9">
    <source>
        <dbReference type="ARBA" id="ARBA00022670"/>
    </source>
</evidence>
<evidence type="ECO:0000256" key="5">
    <source>
        <dbReference type="ARBA" id="ARBA00010918"/>
    </source>
</evidence>
<comment type="subunit">
    <text evidence="20">Homodimer. The monomeric form is inactive while the homodimer is active.</text>
</comment>
<evidence type="ECO:0000256" key="10">
    <source>
        <dbReference type="ARBA" id="ARBA00022723"/>
    </source>
</evidence>
<evidence type="ECO:0000256" key="6">
    <source>
        <dbReference type="ARBA" id="ARBA00014116"/>
    </source>
</evidence>
<dbReference type="GO" id="GO:0005794">
    <property type="term" value="C:Golgi apparatus"/>
    <property type="evidence" value="ECO:0007669"/>
    <property type="project" value="UniProtKB-SubCell"/>
</dbReference>
<keyword evidence="16" id="KW-0482">Metalloprotease</keyword>
<comment type="similarity">
    <text evidence="5">Belongs to the peptidase M28 family.</text>
</comment>
<dbReference type="GO" id="GO:0043171">
    <property type="term" value="P:peptide catabolic process"/>
    <property type="evidence" value="ECO:0007669"/>
    <property type="project" value="TreeGrafter"/>
</dbReference>
<dbReference type="EMBL" id="CAQQ02113889">
    <property type="status" value="NOT_ANNOTATED_CDS"/>
    <property type="molecule type" value="Genomic_DNA"/>
</dbReference>
<evidence type="ECO:0000256" key="13">
    <source>
        <dbReference type="ARBA" id="ARBA00022824"/>
    </source>
</evidence>
<keyword evidence="10" id="KW-0479">Metal-binding</keyword>
<dbReference type="InterPro" id="IPR007484">
    <property type="entry name" value="Peptidase_M28"/>
</dbReference>
<dbReference type="EnsemblMetazoa" id="MESCA005320-RA">
    <property type="protein sequence ID" value="MESCA005320-PA"/>
    <property type="gene ID" value="MESCA005320"/>
</dbReference>
<evidence type="ECO:0000313" key="25">
    <source>
        <dbReference type="Proteomes" id="UP000015102"/>
    </source>
</evidence>
<evidence type="ECO:0000256" key="22">
    <source>
        <dbReference type="SAM" id="SignalP"/>
    </source>
</evidence>
<dbReference type="FunFam" id="3.50.30.30:FF:000009">
    <property type="entry name" value="Carboxypeptidase Q"/>
    <property type="match status" value="1"/>
</dbReference>
<evidence type="ECO:0000256" key="4">
    <source>
        <dbReference type="ARBA" id="ARBA00004613"/>
    </source>
</evidence>
<keyword evidence="13" id="KW-0256">Endoplasmic reticulum</keyword>
<dbReference type="FunFam" id="3.40.630.10:FF:000036">
    <property type="entry name" value="Carboxypeptidase Q"/>
    <property type="match status" value="1"/>
</dbReference>
<evidence type="ECO:0000256" key="7">
    <source>
        <dbReference type="ARBA" id="ARBA00022525"/>
    </source>
</evidence>